<dbReference type="GO" id="GO:0016747">
    <property type="term" value="F:acyltransferase activity, transferring groups other than amino-acyl groups"/>
    <property type="evidence" value="ECO:0007669"/>
    <property type="project" value="InterPro"/>
</dbReference>
<organism evidence="2 3">
    <name type="scientific">Turicibacter sanguinis</name>
    <dbReference type="NCBI Taxonomy" id="154288"/>
    <lineage>
        <taxon>Bacteria</taxon>
        <taxon>Bacillati</taxon>
        <taxon>Bacillota</taxon>
        <taxon>Erysipelotrichia</taxon>
        <taxon>Erysipelotrichales</taxon>
        <taxon>Turicibacteraceae</taxon>
        <taxon>Turicibacter</taxon>
    </lineage>
</organism>
<dbReference type="InterPro" id="IPR016181">
    <property type="entry name" value="Acyl_CoA_acyltransferase"/>
</dbReference>
<comment type="caution">
    <text evidence="2">The sequence shown here is derived from an EMBL/GenBank/DDBJ whole genome shotgun (WGS) entry which is preliminary data.</text>
</comment>
<proteinExistence type="predicted"/>
<reference evidence="2 3" key="1">
    <citation type="journal article" date="2019" name="Nat. Med.">
        <title>A library of human gut bacterial isolates paired with longitudinal multiomics data enables mechanistic microbiome research.</title>
        <authorList>
            <person name="Poyet M."/>
            <person name="Groussin M."/>
            <person name="Gibbons S.M."/>
            <person name="Avila-Pacheco J."/>
            <person name="Jiang X."/>
            <person name="Kearney S.M."/>
            <person name="Perrotta A.R."/>
            <person name="Berdy B."/>
            <person name="Zhao S."/>
            <person name="Lieberman T.D."/>
            <person name="Swanson P.K."/>
            <person name="Smith M."/>
            <person name="Roesemann S."/>
            <person name="Alexander J.E."/>
            <person name="Rich S.A."/>
            <person name="Livny J."/>
            <person name="Vlamakis H."/>
            <person name="Clish C."/>
            <person name="Bullock K."/>
            <person name="Deik A."/>
            <person name="Scott J."/>
            <person name="Pierce K.A."/>
            <person name="Xavier R.J."/>
            <person name="Alm E.J."/>
        </authorList>
    </citation>
    <scope>NUCLEOTIDE SEQUENCE [LARGE SCALE GENOMIC DNA]</scope>
    <source>
        <strain evidence="2 3">BIOML-A198</strain>
    </source>
</reference>
<evidence type="ECO:0000259" key="1">
    <source>
        <dbReference type="PROSITE" id="PS51186"/>
    </source>
</evidence>
<feature type="domain" description="N-acetyltransferase" evidence="1">
    <location>
        <begin position="7"/>
        <end position="174"/>
    </location>
</feature>
<dbReference type="Gene3D" id="3.40.630.30">
    <property type="match status" value="1"/>
</dbReference>
<name>A0A9X5AND9_9FIRM</name>
<protein>
    <submittedName>
        <fullName evidence="2">GNAT family N-acetyltransferase</fullName>
    </submittedName>
</protein>
<evidence type="ECO:0000313" key="3">
    <source>
        <dbReference type="Proteomes" id="UP000487649"/>
    </source>
</evidence>
<dbReference type="InterPro" id="IPR000182">
    <property type="entry name" value="GNAT_dom"/>
</dbReference>
<dbReference type="AlphaFoldDB" id="A0A9X5AND9"/>
<sequence length="177" mass="20701">MIKLKHLYIREATVTDVETLVVWWATGELMQHVGFPNGIRTNIEKLRTELEIQKEDIQPTSKRFMIVKNDGFSIGELSFHNLDLTNKSCEIGIKICELSEQGKGYGEEALRGFINYLFRTYELHRIELDTLLENKRAQHLYQKVGFKVVGVKRDVWLDPEGNYRSAMVMDLLRNDFY</sequence>
<dbReference type="PANTHER" id="PTHR43415:SF3">
    <property type="entry name" value="GNAT-FAMILY ACETYLTRANSFERASE"/>
    <property type="match status" value="1"/>
</dbReference>
<dbReference type="PANTHER" id="PTHR43415">
    <property type="entry name" value="SPERMIDINE N(1)-ACETYLTRANSFERASE"/>
    <property type="match status" value="1"/>
</dbReference>
<dbReference type="PROSITE" id="PS51186">
    <property type="entry name" value="GNAT"/>
    <property type="match status" value="1"/>
</dbReference>
<dbReference type="RefSeq" id="WP_006783941.1">
    <property type="nucleotide sequence ID" value="NZ_CAUWFM010000012.1"/>
</dbReference>
<dbReference type="Proteomes" id="UP000487649">
    <property type="component" value="Unassembled WGS sequence"/>
</dbReference>
<dbReference type="GeneID" id="60058457"/>
<dbReference type="Pfam" id="PF13302">
    <property type="entry name" value="Acetyltransf_3"/>
    <property type="match status" value="1"/>
</dbReference>
<dbReference type="SUPFAM" id="SSF55729">
    <property type="entry name" value="Acyl-CoA N-acyltransferases (Nat)"/>
    <property type="match status" value="1"/>
</dbReference>
<evidence type="ECO:0000313" key="2">
    <source>
        <dbReference type="EMBL" id="MTK20279.1"/>
    </source>
</evidence>
<gene>
    <name evidence="2" type="ORF">GMA92_02345</name>
</gene>
<accession>A0A9X5AND9</accession>
<dbReference type="EMBL" id="WMQE01000003">
    <property type="protein sequence ID" value="MTK20279.1"/>
    <property type="molecule type" value="Genomic_DNA"/>
</dbReference>